<dbReference type="PANTHER" id="PTHR15933:SF20">
    <property type="entry name" value="F-BOX DOMAIN-CONTAINING PROTEIN"/>
    <property type="match status" value="1"/>
</dbReference>
<dbReference type="EMBL" id="BTSY01000006">
    <property type="protein sequence ID" value="GMT34432.1"/>
    <property type="molecule type" value="Genomic_DNA"/>
</dbReference>
<feature type="domain" description="TRAF-type" evidence="6">
    <location>
        <begin position="41"/>
        <end position="100"/>
    </location>
</feature>
<dbReference type="PANTHER" id="PTHR15933">
    <property type="entry name" value="PROTEIN CBG16327"/>
    <property type="match status" value="1"/>
</dbReference>
<evidence type="ECO:0000256" key="1">
    <source>
        <dbReference type="ARBA" id="ARBA00022723"/>
    </source>
</evidence>
<evidence type="ECO:0000313" key="8">
    <source>
        <dbReference type="Proteomes" id="UP001432322"/>
    </source>
</evidence>
<feature type="non-terminal residue" evidence="7">
    <location>
        <position position="1"/>
    </location>
</feature>
<dbReference type="Gene3D" id="3.30.40.10">
    <property type="entry name" value="Zinc/RING finger domain, C3HC4 (zinc finger)"/>
    <property type="match status" value="1"/>
</dbReference>
<sequence>ESIHYSHCSSCHLISCPFPSCPTSECPRCYLRMHECKQEDHAEICKMVSIPCVNTSFGCPFSVRRDRLSHHLIFCPASVIVCSNERERACLDKAAKKELKLIAKRRIERDYECPKLIIDGYTYSRGDRTRRRDRIHIHEPLLPLRPIVDGDSVDGLVTNSPVDQQDATVDSSDDEKKEEDAKMAKKRAIFANCYMCQVAPATQHFHTLGR</sequence>
<dbReference type="InterPro" id="IPR001293">
    <property type="entry name" value="Znf_TRAF"/>
</dbReference>
<evidence type="ECO:0000256" key="2">
    <source>
        <dbReference type="ARBA" id="ARBA00022771"/>
    </source>
</evidence>
<keyword evidence="8" id="KW-1185">Reference proteome</keyword>
<evidence type="ECO:0000313" key="7">
    <source>
        <dbReference type="EMBL" id="GMT34432.1"/>
    </source>
</evidence>
<reference evidence="7" key="1">
    <citation type="submission" date="2023-10" db="EMBL/GenBank/DDBJ databases">
        <title>Genome assembly of Pristionchus species.</title>
        <authorList>
            <person name="Yoshida K."/>
            <person name="Sommer R.J."/>
        </authorList>
    </citation>
    <scope>NUCLEOTIDE SEQUENCE</scope>
    <source>
        <strain evidence="7">RS5133</strain>
    </source>
</reference>
<dbReference type="Proteomes" id="UP001432322">
    <property type="component" value="Unassembled WGS sequence"/>
</dbReference>
<dbReference type="InterPro" id="IPR013083">
    <property type="entry name" value="Znf_RING/FYVE/PHD"/>
</dbReference>
<gene>
    <name evidence="7" type="ORF">PFISCL1PPCAC_25729</name>
</gene>
<dbReference type="GO" id="GO:0061630">
    <property type="term" value="F:ubiquitin protein ligase activity"/>
    <property type="evidence" value="ECO:0007669"/>
    <property type="project" value="InterPro"/>
</dbReference>
<keyword evidence="1 4" id="KW-0479">Metal-binding</keyword>
<feature type="non-terminal residue" evidence="7">
    <location>
        <position position="210"/>
    </location>
</feature>
<proteinExistence type="predicted"/>
<keyword evidence="2 4" id="KW-0863">Zinc-finger</keyword>
<dbReference type="AlphaFoldDB" id="A0AAV5WQZ2"/>
<accession>A0AAV5WQZ2</accession>
<dbReference type="PROSITE" id="PS50145">
    <property type="entry name" value="ZF_TRAF"/>
    <property type="match status" value="1"/>
</dbReference>
<feature type="compositionally biased region" description="Polar residues" evidence="5">
    <location>
        <begin position="159"/>
        <end position="170"/>
    </location>
</feature>
<evidence type="ECO:0000256" key="5">
    <source>
        <dbReference type="SAM" id="MobiDB-lite"/>
    </source>
</evidence>
<evidence type="ECO:0000256" key="4">
    <source>
        <dbReference type="PROSITE-ProRule" id="PRU00207"/>
    </source>
</evidence>
<keyword evidence="3 4" id="KW-0862">Zinc</keyword>
<evidence type="ECO:0000259" key="6">
    <source>
        <dbReference type="PROSITE" id="PS50145"/>
    </source>
</evidence>
<dbReference type="GO" id="GO:0008270">
    <property type="term" value="F:zinc ion binding"/>
    <property type="evidence" value="ECO:0007669"/>
    <property type="project" value="UniProtKB-KW"/>
</dbReference>
<organism evidence="7 8">
    <name type="scientific">Pristionchus fissidentatus</name>
    <dbReference type="NCBI Taxonomy" id="1538716"/>
    <lineage>
        <taxon>Eukaryota</taxon>
        <taxon>Metazoa</taxon>
        <taxon>Ecdysozoa</taxon>
        <taxon>Nematoda</taxon>
        <taxon>Chromadorea</taxon>
        <taxon>Rhabditida</taxon>
        <taxon>Rhabditina</taxon>
        <taxon>Diplogasteromorpha</taxon>
        <taxon>Diplogasteroidea</taxon>
        <taxon>Neodiplogasteridae</taxon>
        <taxon>Pristionchus</taxon>
    </lineage>
</organism>
<name>A0AAV5WQZ2_9BILA</name>
<evidence type="ECO:0000256" key="3">
    <source>
        <dbReference type="ARBA" id="ARBA00022833"/>
    </source>
</evidence>
<feature type="region of interest" description="Disordered" evidence="5">
    <location>
        <begin position="159"/>
        <end position="181"/>
    </location>
</feature>
<feature type="zinc finger region" description="TRAF-type" evidence="4">
    <location>
        <begin position="41"/>
        <end position="100"/>
    </location>
</feature>
<protein>
    <recommendedName>
        <fullName evidence="6">TRAF-type domain-containing protein</fullName>
    </recommendedName>
</protein>
<comment type="caution">
    <text evidence="7">The sequence shown here is derived from an EMBL/GenBank/DDBJ whole genome shotgun (WGS) entry which is preliminary data.</text>
</comment>
<dbReference type="Pfam" id="PF15965">
    <property type="entry name" value="zf-TRAF_2"/>
    <property type="match status" value="1"/>
</dbReference>
<dbReference type="InterPro" id="IPR031890">
    <property type="entry name" value="Fbxo30/Fbxo40"/>
</dbReference>